<gene>
    <name evidence="3" type="ORF">HUT09_19905</name>
</gene>
<dbReference type="SUPFAM" id="SSF55781">
    <property type="entry name" value="GAF domain-like"/>
    <property type="match status" value="1"/>
</dbReference>
<protein>
    <submittedName>
        <fullName evidence="3">GAF domain-containing protein</fullName>
    </submittedName>
</protein>
<dbReference type="GeneID" id="87633509"/>
<evidence type="ECO:0000313" key="3">
    <source>
        <dbReference type="EMBL" id="QKW44609.1"/>
    </source>
</evidence>
<keyword evidence="1" id="KW-0472">Membrane</keyword>
<dbReference type="EMBL" id="CP054926">
    <property type="protein sequence ID" value="QKW44609.1"/>
    <property type="molecule type" value="Genomic_DNA"/>
</dbReference>
<evidence type="ECO:0000256" key="1">
    <source>
        <dbReference type="SAM" id="Phobius"/>
    </source>
</evidence>
<organism evidence="3 4">
    <name type="scientific">Streptomyces microflavus</name>
    <name type="common">Streptomyces lipmanii</name>
    <dbReference type="NCBI Taxonomy" id="1919"/>
    <lineage>
        <taxon>Bacteria</taxon>
        <taxon>Bacillati</taxon>
        <taxon>Actinomycetota</taxon>
        <taxon>Actinomycetes</taxon>
        <taxon>Kitasatosporales</taxon>
        <taxon>Streptomycetaceae</taxon>
        <taxon>Streptomyces</taxon>
    </lineage>
</organism>
<feature type="domain" description="GAF" evidence="2">
    <location>
        <begin position="154"/>
        <end position="268"/>
    </location>
</feature>
<dbReference type="Proteomes" id="UP000509345">
    <property type="component" value="Chromosome"/>
</dbReference>
<dbReference type="InterPro" id="IPR003018">
    <property type="entry name" value="GAF"/>
</dbReference>
<reference evidence="3 4" key="1">
    <citation type="submission" date="2020-06" db="EMBL/GenBank/DDBJ databases">
        <title>Genome mining for natural products.</title>
        <authorList>
            <person name="Zhang B."/>
            <person name="Shi J."/>
            <person name="Ge H."/>
        </authorList>
    </citation>
    <scope>NUCLEOTIDE SEQUENCE [LARGE SCALE GENOMIC DNA]</scope>
    <source>
        <strain evidence="3 4">NA06532</strain>
    </source>
</reference>
<feature type="transmembrane region" description="Helical" evidence="1">
    <location>
        <begin position="43"/>
        <end position="60"/>
    </location>
</feature>
<evidence type="ECO:0000259" key="2">
    <source>
        <dbReference type="Pfam" id="PF01590"/>
    </source>
</evidence>
<dbReference type="InterPro" id="IPR029016">
    <property type="entry name" value="GAF-like_dom_sf"/>
</dbReference>
<dbReference type="RefSeq" id="WP_094212002.1">
    <property type="nucleotide sequence ID" value="NZ_CP054926.1"/>
</dbReference>
<keyword evidence="1" id="KW-0812">Transmembrane</keyword>
<dbReference type="Pfam" id="PF01590">
    <property type="entry name" value="GAF"/>
    <property type="match status" value="1"/>
</dbReference>
<feature type="transmembrane region" description="Helical" evidence="1">
    <location>
        <begin position="12"/>
        <end position="31"/>
    </location>
</feature>
<accession>A0A7H8MQ22</accession>
<dbReference type="AlphaFoldDB" id="A0A7H8MQ22"/>
<evidence type="ECO:0000313" key="4">
    <source>
        <dbReference type="Proteomes" id="UP000509345"/>
    </source>
</evidence>
<dbReference type="Gene3D" id="3.30.450.40">
    <property type="match status" value="1"/>
</dbReference>
<name>A0A7H8MQ22_STRMI</name>
<sequence length="273" mass="29070">MKQWLIERGIHHLFLLFSAVLGVSVAVVSVWADGSTGRTKQGWALIAGLSAFGVVLITHVERRLVEKGKKRAEERAIRAEADMAQLYSMSLLPLSSAVKELTGRYVAAAPLPAATAPQTVTGLDLQRADVLDRVLRGAVDLTAPPIGPAYTPRARCSFYRYDAATGNFTLEGSHPYPNGPRSVIDPVGAAHMKNEILGGGGKTFRIDGTSVTHSYLIPPGTGYKAVIAVPVIHGTEEIGVLAVDAPAFSDFIDAHESLMESLANVLAASYALR</sequence>
<proteinExistence type="predicted"/>
<keyword evidence="1" id="KW-1133">Transmembrane helix</keyword>